<sequence length="106" mass="12057">MMLVGQLRQYGFQAKTEVKFNGGYADIYTNWQGNTIIEIKKYLTRKTIYEAFGQLNLYSRGGDYKLVIAGFNPSDPNEQESSLRIASIVEQDGRVQVLFIDANSSY</sequence>
<accession>A0A951Q7J2</accession>
<evidence type="ECO:0000313" key="2">
    <source>
        <dbReference type="Proteomes" id="UP000715781"/>
    </source>
</evidence>
<proteinExistence type="predicted"/>
<name>A0A951Q7J2_9NOST</name>
<protein>
    <submittedName>
        <fullName evidence="1">Uncharacterized protein</fullName>
    </submittedName>
</protein>
<dbReference type="EMBL" id="JAHHHN010000056">
    <property type="protein sequence ID" value="MBW4566016.1"/>
    <property type="molecule type" value="Genomic_DNA"/>
</dbReference>
<evidence type="ECO:0000313" key="1">
    <source>
        <dbReference type="EMBL" id="MBW4566016.1"/>
    </source>
</evidence>
<reference evidence="1" key="1">
    <citation type="submission" date="2021-05" db="EMBL/GenBank/DDBJ databases">
        <authorList>
            <person name="Pietrasiak N."/>
            <person name="Ward R."/>
            <person name="Stajich J.E."/>
            <person name="Kurbessoian T."/>
        </authorList>
    </citation>
    <scope>NUCLEOTIDE SEQUENCE</scope>
    <source>
        <strain evidence="1">JT2-VF2</strain>
    </source>
</reference>
<comment type="caution">
    <text evidence="1">The sequence shown here is derived from an EMBL/GenBank/DDBJ whole genome shotgun (WGS) entry which is preliminary data.</text>
</comment>
<dbReference type="Proteomes" id="UP000715781">
    <property type="component" value="Unassembled WGS sequence"/>
</dbReference>
<gene>
    <name evidence="1" type="ORF">KME32_34055</name>
</gene>
<reference evidence="1" key="2">
    <citation type="journal article" date="2022" name="Microbiol. Resour. Announc.">
        <title>Metagenome Sequencing to Explore Phylogenomics of Terrestrial Cyanobacteria.</title>
        <authorList>
            <person name="Ward R.D."/>
            <person name="Stajich J.E."/>
            <person name="Johansen J.R."/>
            <person name="Huntemann M."/>
            <person name="Clum A."/>
            <person name="Foster B."/>
            <person name="Foster B."/>
            <person name="Roux S."/>
            <person name="Palaniappan K."/>
            <person name="Varghese N."/>
            <person name="Mukherjee S."/>
            <person name="Reddy T.B.K."/>
            <person name="Daum C."/>
            <person name="Copeland A."/>
            <person name="Chen I.A."/>
            <person name="Ivanova N.N."/>
            <person name="Kyrpides N.C."/>
            <person name="Shapiro N."/>
            <person name="Eloe-Fadrosh E.A."/>
            <person name="Pietrasiak N."/>
        </authorList>
    </citation>
    <scope>NUCLEOTIDE SEQUENCE</scope>
    <source>
        <strain evidence="1">JT2-VF2</strain>
    </source>
</reference>
<organism evidence="1 2">
    <name type="scientific">Mojavia pulchra JT2-VF2</name>
    <dbReference type="NCBI Taxonomy" id="287848"/>
    <lineage>
        <taxon>Bacteria</taxon>
        <taxon>Bacillati</taxon>
        <taxon>Cyanobacteriota</taxon>
        <taxon>Cyanophyceae</taxon>
        <taxon>Nostocales</taxon>
        <taxon>Nostocaceae</taxon>
    </lineage>
</organism>
<dbReference type="AlphaFoldDB" id="A0A951Q7J2"/>